<dbReference type="AlphaFoldDB" id="A0A426UX42"/>
<dbReference type="NCBIfam" id="TIGR00711">
    <property type="entry name" value="efflux_EmrB"/>
    <property type="match status" value="1"/>
</dbReference>
<evidence type="ECO:0000256" key="2">
    <source>
        <dbReference type="ARBA" id="ARBA00022448"/>
    </source>
</evidence>
<proteinExistence type="predicted"/>
<feature type="domain" description="Major facilitator superfamily (MFS) profile" evidence="9">
    <location>
        <begin position="23"/>
        <end position="466"/>
    </location>
</feature>
<evidence type="ECO:0000256" key="4">
    <source>
        <dbReference type="ARBA" id="ARBA00022692"/>
    </source>
</evidence>
<feature type="transmembrane region" description="Helical" evidence="8">
    <location>
        <begin position="440"/>
        <end position="461"/>
    </location>
</feature>
<dbReference type="SUPFAM" id="SSF103473">
    <property type="entry name" value="MFS general substrate transporter"/>
    <property type="match status" value="1"/>
</dbReference>
<dbReference type="PANTHER" id="PTHR42718:SF46">
    <property type="entry name" value="BLR6921 PROTEIN"/>
    <property type="match status" value="1"/>
</dbReference>
<keyword evidence="3" id="KW-1003">Cell membrane</keyword>
<feature type="transmembrane region" description="Helical" evidence="8">
    <location>
        <begin position="211"/>
        <end position="229"/>
    </location>
</feature>
<feature type="transmembrane region" description="Helical" evidence="8">
    <location>
        <begin position="281"/>
        <end position="299"/>
    </location>
</feature>
<feature type="transmembrane region" description="Helical" evidence="8">
    <location>
        <begin position="149"/>
        <end position="170"/>
    </location>
</feature>
<feature type="transmembrane region" description="Helical" evidence="8">
    <location>
        <begin position="59"/>
        <end position="77"/>
    </location>
</feature>
<keyword evidence="2" id="KW-0813">Transport</keyword>
<dbReference type="Pfam" id="PF07690">
    <property type="entry name" value="MFS_1"/>
    <property type="match status" value="1"/>
</dbReference>
<keyword evidence="11" id="KW-1185">Reference proteome</keyword>
<reference evidence="10 11" key="1">
    <citation type="submission" date="2018-12" db="EMBL/GenBank/DDBJ databases">
        <title>Glycomyces sp. YIM 121974 draft genome.</title>
        <authorList>
            <person name="Li Q."/>
        </authorList>
    </citation>
    <scope>NUCLEOTIDE SEQUENCE [LARGE SCALE GENOMIC DNA]</scope>
    <source>
        <strain evidence="10 11">YIM 121974</strain>
    </source>
</reference>
<evidence type="ECO:0000256" key="6">
    <source>
        <dbReference type="ARBA" id="ARBA00023136"/>
    </source>
</evidence>
<evidence type="ECO:0000259" key="9">
    <source>
        <dbReference type="PROSITE" id="PS50850"/>
    </source>
</evidence>
<evidence type="ECO:0000256" key="3">
    <source>
        <dbReference type="ARBA" id="ARBA00022475"/>
    </source>
</evidence>
<gene>
    <name evidence="10" type="ORF">EIW28_10735</name>
</gene>
<comment type="subcellular location">
    <subcellularLocation>
        <location evidence="1">Cell membrane</location>
        <topology evidence="1">Multi-pass membrane protein</topology>
    </subcellularLocation>
</comment>
<evidence type="ECO:0000313" key="10">
    <source>
        <dbReference type="EMBL" id="RRR99203.1"/>
    </source>
</evidence>
<dbReference type="Gene3D" id="1.20.1250.20">
    <property type="entry name" value="MFS general substrate transporter like domains"/>
    <property type="match status" value="1"/>
</dbReference>
<evidence type="ECO:0000313" key="11">
    <source>
        <dbReference type="Proteomes" id="UP000277256"/>
    </source>
</evidence>
<feature type="transmembrane region" description="Helical" evidence="8">
    <location>
        <begin position="24"/>
        <end position="47"/>
    </location>
</feature>
<dbReference type="PANTHER" id="PTHR42718">
    <property type="entry name" value="MAJOR FACILITATOR SUPERFAMILY MULTIDRUG TRANSPORTER MFSC"/>
    <property type="match status" value="1"/>
</dbReference>
<dbReference type="CDD" id="cd17321">
    <property type="entry name" value="MFS_MMR_MDR_like"/>
    <property type="match status" value="1"/>
</dbReference>
<dbReference type="InterPro" id="IPR005829">
    <property type="entry name" value="Sugar_transporter_CS"/>
</dbReference>
<feature type="transmembrane region" description="Helical" evidence="8">
    <location>
        <begin position="343"/>
        <end position="360"/>
    </location>
</feature>
<evidence type="ECO:0000256" key="5">
    <source>
        <dbReference type="ARBA" id="ARBA00022989"/>
    </source>
</evidence>
<protein>
    <submittedName>
        <fullName evidence="10">DHA2 family efflux MFS transporter permease subunit</fullName>
    </submittedName>
</protein>
<dbReference type="Proteomes" id="UP000277256">
    <property type="component" value="Unassembled WGS sequence"/>
</dbReference>
<evidence type="ECO:0000256" key="7">
    <source>
        <dbReference type="SAM" id="MobiDB-lite"/>
    </source>
</evidence>
<feature type="compositionally biased region" description="Low complexity" evidence="7">
    <location>
        <begin position="472"/>
        <end position="484"/>
    </location>
</feature>
<sequence length="495" mass="50603">MTTVRDTPNSQPNTPAPISIRSTIALVCLAQFIMVLDVSIVNVALPAMQSELRLDPQGLQWVVNAYLLTFAGFLLLGGRAADLYGRRRVFVAGLTAFAAASLIGGLAITPGTLIAARALQGLGAAIVSPATLTILITSIPDGPQRARAIATWAAVGAVGGAAGSLIGGVLTDHLSWRAILLINVPIGAVAIVAALRLLTETRDLRARRLDLIGAITVTFGLLALEFGVLNGSGHGWGSPHALLPVTAGVLALAVFVLVQARFARVPLMPLSALQSRSMSGALLMQLLLGAAGFAVWYFLSLYMQQELHLSALQAGLAFLPHTLAIIVASKATPQLVTRIGTRPLLITGALVSATGFGWQATVTPENDLITGIILPGILITGGMGLCSAPITMTATAGASPDDAGMLSGILNVSRQVGGSLGLAALTALAAGASGRQSSEYALEFWVCGALATSSAVAAAVLPKAPRSEPKMPKGATAPPAAGAIEPRDCLREGAV</sequence>
<dbReference type="InterPro" id="IPR004638">
    <property type="entry name" value="EmrB-like"/>
</dbReference>
<dbReference type="PROSITE" id="PS50850">
    <property type="entry name" value="MFS"/>
    <property type="match status" value="1"/>
</dbReference>
<dbReference type="GO" id="GO:0005886">
    <property type="term" value="C:plasma membrane"/>
    <property type="evidence" value="ECO:0007669"/>
    <property type="project" value="UniProtKB-SubCell"/>
</dbReference>
<feature type="transmembrane region" description="Helical" evidence="8">
    <location>
        <begin position="241"/>
        <end position="260"/>
    </location>
</feature>
<evidence type="ECO:0000256" key="1">
    <source>
        <dbReference type="ARBA" id="ARBA00004651"/>
    </source>
</evidence>
<name>A0A426UX42_9ACTN</name>
<comment type="caution">
    <text evidence="10">The sequence shown here is derived from an EMBL/GenBank/DDBJ whole genome shotgun (WGS) entry which is preliminary data.</text>
</comment>
<feature type="transmembrane region" description="Helical" evidence="8">
    <location>
        <begin position="416"/>
        <end position="434"/>
    </location>
</feature>
<dbReference type="OrthoDB" id="4325372at2"/>
<feature type="transmembrane region" description="Helical" evidence="8">
    <location>
        <begin position="89"/>
        <end position="108"/>
    </location>
</feature>
<dbReference type="GO" id="GO:0022857">
    <property type="term" value="F:transmembrane transporter activity"/>
    <property type="evidence" value="ECO:0007669"/>
    <property type="project" value="InterPro"/>
</dbReference>
<dbReference type="InterPro" id="IPR011701">
    <property type="entry name" value="MFS"/>
</dbReference>
<keyword evidence="6 8" id="KW-0472">Membrane</keyword>
<keyword evidence="4 8" id="KW-0812">Transmembrane</keyword>
<organism evidence="10 11">
    <name type="scientific">Glycomyces terrestris</name>
    <dbReference type="NCBI Taxonomy" id="2493553"/>
    <lineage>
        <taxon>Bacteria</taxon>
        <taxon>Bacillati</taxon>
        <taxon>Actinomycetota</taxon>
        <taxon>Actinomycetes</taxon>
        <taxon>Glycomycetales</taxon>
        <taxon>Glycomycetaceae</taxon>
        <taxon>Glycomyces</taxon>
    </lineage>
</organism>
<dbReference type="Gene3D" id="1.20.1720.10">
    <property type="entry name" value="Multidrug resistance protein D"/>
    <property type="match status" value="1"/>
</dbReference>
<feature type="transmembrane region" description="Helical" evidence="8">
    <location>
        <begin position="311"/>
        <end position="331"/>
    </location>
</feature>
<dbReference type="PROSITE" id="PS00216">
    <property type="entry name" value="SUGAR_TRANSPORT_1"/>
    <property type="match status" value="1"/>
</dbReference>
<feature type="transmembrane region" description="Helical" evidence="8">
    <location>
        <begin position="372"/>
        <end position="395"/>
    </location>
</feature>
<dbReference type="InterPro" id="IPR020846">
    <property type="entry name" value="MFS_dom"/>
</dbReference>
<feature type="region of interest" description="Disordered" evidence="7">
    <location>
        <begin position="465"/>
        <end position="495"/>
    </location>
</feature>
<feature type="transmembrane region" description="Helical" evidence="8">
    <location>
        <begin position="176"/>
        <end position="199"/>
    </location>
</feature>
<keyword evidence="5 8" id="KW-1133">Transmembrane helix</keyword>
<feature type="compositionally biased region" description="Basic and acidic residues" evidence="7">
    <location>
        <begin position="485"/>
        <end position="495"/>
    </location>
</feature>
<dbReference type="EMBL" id="RSEB01000003">
    <property type="protein sequence ID" value="RRR99203.1"/>
    <property type="molecule type" value="Genomic_DNA"/>
</dbReference>
<evidence type="ECO:0000256" key="8">
    <source>
        <dbReference type="SAM" id="Phobius"/>
    </source>
</evidence>
<dbReference type="RefSeq" id="WP_125247721.1">
    <property type="nucleotide sequence ID" value="NZ_RSEB01000003.1"/>
</dbReference>
<feature type="transmembrane region" description="Helical" evidence="8">
    <location>
        <begin position="114"/>
        <end position="137"/>
    </location>
</feature>
<accession>A0A426UX42</accession>
<dbReference type="InterPro" id="IPR036259">
    <property type="entry name" value="MFS_trans_sf"/>
</dbReference>